<reference evidence="2" key="1">
    <citation type="submission" date="2020-08" db="EMBL/GenBank/DDBJ databases">
        <title>Multicomponent nature underlies the extraordinary mechanical properties of spider dragline silk.</title>
        <authorList>
            <person name="Kono N."/>
            <person name="Nakamura H."/>
            <person name="Mori M."/>
            <person name="Yoshida Y."/>
            <person name="Ohtoshi R."/>
            <person name="Malay A.D."/>
            <person name="Moran D.A.P."/>
            <person name="Tomita M."/>
            <person name="Numata K."/>
            <person name="Arakawa K."/>
        </authorList>
    </citation>
    <scope>NUCLEOTIDE SEQUENCE</scope>
</reference>
<accession>A0A8X6Y7U4</accession>
<evidence type="ECO:0000256" key="1">
    <source>
        <dbReference type="SAM" id="Phobius"/>
    </source>
</evidence>
<keyword evidence="3" id="KW-1185">Reference proteome</keyword>
<evidence type="ECO:0000313" key="3">
    <source>
        <dbReference type="Proteomes" id="UP000886998"/>
    </source>
</evidence>
<proteinExistence type="predicted"/>
<gene>
    <name evidence="2" type="ORF">TNIN_381981</name>
</gene>
<protein>
    <submittedName>
        <fullName evidence="2">Uncharacterized protein</fullName>
    </submittedName>
</protein>
<organism evidence="2 3">
    <name type="scientific">Trichonephila inaurata madagascariensis</name>
    <dbReference type="NCBI Taxonomy" id="2747483"/>
    <lineage>
        <taxon>Eukaryota</taxon>
        <taxon>Metazoa</taxon>
        <taxon>Ecdysozoa</taxon>
        <taxon>Arthropoda</taxon>
        <taxon>Chelicerata</taxon>
        <taxon>Arachnida</taxon>
        <taxon>Araneae</taxon>
        <taxon>Araneomorphae</taxon>
        <taxon>Entelegynae</taxon>
        <taxon>Araneoidea</taxon>
        <taxon>Nephilidae</taxon>
        <taxon>Trichonephila</taxon>
        <taxon>Trichonephila inaurata</taxon>
    </lineage>
</organism>
<name>A0A8X6Y7U4_9ARAC</name>
<comment type="caution">
    <text evidence="2">The sequence shown here is derived from an EMBL/GenBank/DDBJ whole genome shotgun (WGS) entry which is preliminary data.</text>
</comment>
<evidence type="ECO:0000313" key="2">
    <source>
        <dbReference type="EMBL" id="GFY67283.1"/>
    </source>
</evidence>
<sequence length="160" mass="18134">MCQIIWQLSDRGQDNTGMCLCSCSDGSMSLPEISVNVEYKGFRKGKHSCSCEEFLIPRLQTFISSSVSANDTCEVCECEDAYQSQCKENGMVNFNTKISVVITTIWAVTACILLVAYCQSLFRPRTRTRIIHRNRVDYVPIDETVINERQQLLSKNLINS</sequence>
<keyword evidence="1" id="KW-0472">Membrane</keyword>
<keyword evidence="1" id="KW-1133">Transmembrane helix</keyword>
<dbReference type="AlphaFoldDB" id="A0A8X6Y7U4"/>
<dbReference type="Proteomes" id="UP000886998">
    <property type="component" value="Unassembled WGS sequence"/>
</dbReference>
<dbReference type="OrthoDB" id="6422843at2759"/>
<keyword evidence="1" id="KW-0812">Transmembrane</keyword>
<feature type="transmembrane region" description="Helical" evidence="1">
    <location>
        <begin position="98"/>
        <end position="118"/>
    </location>
</feature>
<dbReference type="EMBL" id="BMAV01016490">
    <property type="protein sequence ID" value="GFY67283.1"/>
    <property type="molecule type" value="Genomic_DNA"/>
</dbReference>